<evidence type="ECO:0000256" key="2">
    <source>
        <dbReference type="ARBA" id="ARBA00023125"/>
    </source>
</evidence>
<feature type="domain" description="HTH hxlR-type" evidence="4">
    <location>
        <begin position="11"/>
        <end position="114"/>
    </location>
</feature>
<proteinExistence type="predicted"/>
<comment type="caution">
    <text evidence="5">The sequence shown here is derived from an EMBL/GenBank/DDBJ whole genome shotgun (WGS) entry which is preliminary data.</text>
</comment>
<reference evidence="5 6" key="2">
    <citation type="submission" date="2019-09" db="EMBL/GenBank/DDBJ databases">
        <authorList>
            <person name="Jin C."/>
        </authorList>
    </citation>
    <scope>NUCLEOTIDE SEQUENCE [LARGE SCALE GENOMIC DNA]</scope>
    <source>
        <strain evidence="5 6">BN140078</strain>
    </source>
</reference>
<dbReference type="Pfam" id="PF01638">
    <property type="entry name" value="HxlR"/>
    <property type="match status" value="1"/>
</dbReference>
<dbReference type="SUPFAM" id="SSF46785">
    <property type="entry name" value="Winged helix' DNA-binding domain"/>
    <property type="match status" value="1"/>
</dbReference>
<evidence type="ECO:0000256" key="1">
    <source>
        <dbReference type="ARBA" id="ARBA00023015"/>
    </source>
</evidence>
<sequence length="125" mass="14364">MNAQGHSPDECRSAVGSVQDALYVLNGKWKLPIIIALREGNKRFGELQRVVHGISAKVLSHELKHLELNQFIQRRVYDTMPVTVEYELTPYSDTLNNVIYALKEWGEQHRQYIRTGVKEKKAMAV</sequence>
<dbReference type="InterPro" id="IPR036388">
    <property type="entry name" value="WH-like_DNA-bd_sf"/>
</dbReference>
<keyword evidence="2" id="KW-0238">DNA-binding</keyword>
<dbReference type="AlphaFoldDB" id="A0A5B2W543"/>
<evidence type="ECO:0000313" key="6">
    <source>
        <dbReference type="Proteomes" id="UP000324611"/>
    </source>
</evidence>
<dbReference type="InterPro" id="IPR036390">
    <property type="entry name" value="WH_DNA-bd_sf"/>
</dbReference>
<keyword evidence="1" id="KW-0805">Transcription regulation</keyword>
<evidence type="ECO:0000256" key="3">
    <source>
        <dbReference type="ARBA" id="ARBA00023163"/>
    </source>
</evidence>
<dbReference type="InterPro" id="IPR002577">
    <property type="entry name" value="HTH_HxlR"/>
</dbReference>
<keyword evidence="3" id="KW-0804">Transcription</keyword>
<dbReference type="GO" id="GO:0003677">
    <property type="term" value="F:DNA binding"/>
    <property type="evidence" value="ECO:0007669"/>
    <property type="project" value="UniProtKB-KW"/>
</dbReference>
<organism evidence="5 6">
    <name type="scientific">Chitinophaga agrisoli</name>
    <dbReference type="NCBI Taxonomy" id="2607653"/>
    <lineage>
        <taxon>Bacteria</taxon>
        <taxon>Pseudomonadati</taxon>
        <taxon>Bacteroidota</taxon>
        <taxon>Chitinophagia</taxon>
        <taxon>Chitinophagales</taxon>
        <taxon>Chitinophagaceae</taxon>
        <taxon>Chitinophaga</taxon>
    </lineage>
</organism>
<protein>
    <submittedName>
        <fullName evidence="5">Helix-turn-helix transcriptional regulator</fullName>
    </submittedName>
</protein>
<name>A0A5B2W543_9BACT</name>
<dbReference type="Gene3D" id="1.10.10.10">
    <property type="entry name" value="Winged helix-like DNA-binding domain superfamily/Winged helix DNA-binding domain"/>
    <property type="match status" value="1"/>
</dbReference>
<dbReference type="Proteomes" id="UP000324611">
    <property type="component" value="Unassembled WGS sequence"/>
</dbReference>
<reference evidence="5 6" key="1">
    <citation type="submission" date="2019-09" db="EMBL/GenBank/DDBJ databases">
        <title>Chitinophaga ginsengihumi sp. nov., isolated from soil of ginseng rhizosphere.</title>
        <authorList>
            <person name="Lee J."/>
        </authorList>
    </citation>
    <scope>NUCLEOTIDE SEQUENCE [LARGE SCALE GENOMIC DNA]</scope>
    <source>
        <strain evidence="5 6">BN140078</strain>
    </source>
</reference>
<evidence type="ECO:0000313" key="5">
    <source>
        <dbReference type="EMBL" id="KAA2245850.1"/>
    </source>
</evidence>
<accession>A0A5B2W543</accession>
<dbReference type="PANTHER" id="PTHR33204">
    <property type="entry name" value="TRANSCRIPTIONAL REGULATOR, MARR FAMILY"/>
    <property type="match status" value="1"/>
</dbReference>
<dbReference type="PROSITE" id="PS51118">
    <property type="entry name" value="HTH_HXLR"/>
    <property type="match status" value="1"/>
</dbReference>
<keyword evidence="6" id="KW-1185">Reference proteome</keyword>
<dbReference type="EMBL" id="VUOC01000001">
    <property type="protein sequence ID" value="KAA2245850.1"/>
    <property type="molecule type" value="Genomic_DNA"/>
</dbReference>
<evidence type="ECO:0000259" key="4">
    <source>
        <dbReference type="PROSITE" id="PS51118"/>
    </source>
</evidence>
<gene>
    <name evidence="5" type="ORF">F0L74_05575</name>
</gene>